<dbReference type="EMBL" id="ML976663">
    <property type="protein sequence ID" value="KAF1977634.1"/>
    <property type="molecule type" value="Genomic_DNA"/>
</dbReference>
<evidence type="ECO:0000313" key="1">
    <source>
        <dbReference type="EMBL" id="KAF1977634.1"/>
    </source>
</evidence>
<dbReference type="Proteomes" id="UP000800036">
    <property type="component" value="Unassembled WGS sequence"/>
</dbReference>
<dbReference type="InterPro" id="IPR043129">
    <property type="entry name" value="ATPase_NBD"/>
</dbReference>
<protein>
    <submittedName>
        <fullName evidence="1">Uncharacterized protein</fullName>
    </submittedName>
</protein>
<reference evidence="1" key="1">
    <citation type="journal article" date="2020" name="Stud. Mycol.">
        <title>101 Dothideomycetes genomes: a test case for predicting lifestyles and emergence of pathogens.</title>
        <authorList>
            <person name="Haridas S."/>
            <person name="Albert R."/>
            <person name="Binder M."/>
            <person name="Bloem J."/>
            <person name="Labutti K."/>
            <person name="Salamov A."/>
            <person name="Andreopoulos B."/>
            <person name="Baker S."/>
            <person name="Barry K."/>
            <person name="Bills G."/>
            <person name="Bluhm B."/>
            <person name="Cannon C."/>
            <person name="Castanera R."/>
            <person name="Culley D."/>
            <person name="Daum C."/>
            <person name="Ezra D."/>
            <person name="Gonzalez J."/>
            <person name="Henrissat B."/>
            <person name="Kuo A."/>
            <person name="Liang C."/>
            <person name="Lipzen A."/>
            <person name="Lutzoni F."/>
            <person name="Magnuson J."/>
            <person name="Mondo S."/>
            <person name="Nolan M."/>
            <person name="Ohm R."/>
            <person name="Pangilinan J."/>
            <person name="Park H.-J."/>
            <person name="Ramirez L."/>
            <person name="Alfaro M."/>
            <person name="Sun H."/>
            <person name="Tritt A."/>
            <person name="Yoshinaga Y."/>
            <person name="Zwiers L.-H."/>
            <person name="Turgeon B."/>
            <person name="Goodwin S."/>
            <person name="Spatafora J."/>
            <person name="Crous P."/>
            <person name="Grigoriev I."/>
        </authorList>
    </citation>
    <scope>NUCLEOTIDE SEQUENCE</scope>
    <source>
        <strain evidence="1">CBS 107.79</strain>
    </source>
</reference>
<gene>
    <name evidence="1" type="ORF">BU23DRAFT_300127</name>
</gene>
<sequence length="208" mass="23403">MKLLFDTTSQGASVRDALQEVMQPLYDDETIAVPFHAVRDFLICIFNHCKQQLAYQGYIKSSTAAFGIPVCWKLPFIHAHMEDCMKEAMLHTEFGITNGVQSPALFFVNEAEASAIYALDKVDLYFRHDEVVLLIDCSGGTADAILFQVGNENPFRMTKIIGEPKGILVGGCDINDRLFEFVMREISKNRSCFFSIARPSQRSSRIMS</sequence>
<proteinExistence type="predicted"/>
<dbReference type="Gene3D" id="3.30.420.40">
    <property type="match status" value="2"/>
</dbReference>
<dbReference type="PANTHER" id="PTHR42749">
    <property type="entry name" value="CELL SHAPE-DETERMINING PROTEIN MREB"/>
    <property type="match status" value="1"/>
</dbReference>
<dbReference type="Gene3D" id="3.90.640.10">
    <property type="entry name" value="Actin, Chain A, domain 4"/>
    <property type="match status" value="1"/>
</dbReference>
<dbReference type="AlphaFoldDB" id="A0A6A5VK43"/>
<name>A0A6A5VK43_9PLEO</name>
<dbReference type="CDD" id="cd10170">
    <property type="entry name" value="ASKHA_NBD_HSP70"/>
    <property type="match status" value="1"/>
</dbReference>
<dbReference type="SUPFAM" id="SSF53067">
    <property type="entry name" value="Actin-like ATPase domain"/>
    <property type="match status" value="1"/>
</dbReference>
<accession>A0A6A5VK43</accession>
<dbReference type="OrthoDB" id="2963168at2759"/>
<keyword evidence="2" id="KW-1185">Reference proteome</keyword>
<dbReference type="PANTHER" id="PTHR42749:SF1">
    <property type="entry name" value="CELL SHAPE-DETERMINING PROTEIN MREB"/>
    <property type="match status" value="1"/>
</dbReference>
<evidence type="ECO:0000313" key="2">
    <source>
        <dbReference type="Proteomes" id="UP000800036"/>
    </source>
</evidence>
<organism evidence="1 2">
    <name type="scientific">Bimuria novae-zelandiae CBS 107.79</name>
    <dbReference type="NCBI Taxonomy" id="1447943"/>
    <lineage>
        <taxon>Eukaryota</taxon>
        <taxon>Fungi</taxon>
        <taxon>Dikarya</taxon>
        <taxon>Ascomycota</taxon>
        <taxon>Pezizomycotina</taxon>
        <taxon>Dothideomycetes</taxon>
        <taxon>Pleosporomycetidae</taxon>
        <taxon>Pleosporales</taxon>
        <taxon>Massarineae</taxon>
        <taxon>Didymosphaeriaceae</taxon>
        <taxon>Bimuria</taxon>
    </lineage>
</organism>